<evidence type="ECO:0000256" key="2">
    <source>
        <dbReference type="ARBA" id="ARBA00011738"/>
    </source>
</evidence>
<gene>
    <name evidence="9" type="ORF">DFH08DRAFT_102241</name>
</gene>
<feature type="compositionally biased region" description="Basic and acidic residues" evidence="7">
    <location>
        <begin position="32"/>
        <end position="44"/>
    </location>
</feature>
<name>A0AAD7E7U7_9AGAR</name>
<dbReference type="EMBL" id="JARIHO010000133">
    <property type="protein sequence ID" value="KAJ7301494.1"/>
    <property type="molecule type" value="Genomic_DNA"/>
</dbReference>
<dbReference type="FunFam" id="3.40.640.10:FF:000236">
    <property type="entry name" value="Alanine aminotransferase 2"/>
    <property type="match status" value="1"/>
</dbReference>
<dbReference type="InterPro" id="IPR015421">
    <property type="entry name" value="PyrdxlP-dep_Trfase_major"/>
</dbReference>
<evidence type="ECO:0000313" key="10">
    <source>
        <dbReference type="Proteomes" id="UP001218218"/>
    </source>
</evidence>
<evidence type="ECO:0000256" key="5">
    <source>
        <dbReference type="ARBA" id="ARBA00022898"/>
    </source>
</evidence>
<evidence type="ECO:0000256" key="3">
    <source>
        <dbReference type="ARBA" id="ARBA00022576"/>
    </source>
</evidence>
<feature type="region of interest" description="Disordered" evidence="7">
    <location>
        <begin position="32"/>
        <end position="64"/>
    </location>
</feature>
<keyword evidence="5" id="KW-0663">Pyridoxal phosphate</keyword>
<dbReference type="Gene3D" id="3.40.640.10">
    <property type="entry name" value="Type I PLP-dependent aspartate aminotransferase-like (Major domain)"/>
    <property type="match status" value="1"/>
</dbReference>
<comment type="caution">
    <text evidence="9">The sequence shown here is derived from an EMBL/GenBank/DDBJ whole genome shotgun (WGS) entry which is preliminary data.</text>
</comment>
<dbReference type="Proteomes" id="UP001218218">
    <property type="component" value="Unassembled WGS sequence"/>
</dbReference>
<reference evidence="9" key="1">
    <citation type="submission" date="2023-03" db="EMBL/GenBank/DDBJ databases">
        <title>Massive genome expansion in bonnet fungi (Mycena s.s.) driven by repeated elements and novel gene families across ecological guilds.</title>
        <authorList>
            <consortium name="Lawrence Berkeley National Laboratory"/>
            <person name="Harder C.B."/>
            <person name="Miyauchi S."/>
            <person name="Viragh M."/>
            <person name="Kuo A."/>
            <person name="Thoen E."/>
            <person name="Andreopoulos B."/>
            <person name="Lu D."/>
            <person name="Skrede I."/>
            <person name="Drula E."/>
            <person name="Henrissat B."/>
            <person name="Morin E."/>
            <person name="Kohler A."/>
            <person name="Barry K."/>
            <person name="LaButti K."/>
            <person name="Morin E."/>
            <person name="Salamov A."/>
            <person name="Lipzen A."/>
            <person name="Mereny Z."/>
            <person name="Hegedus B."/>
            <person name="Baldrian P."/>
            <person name="Stursova M."/>
            <person name="Weitz H."/>
            <person name="Taylor A."/>
            <person name="Grigoriev I.V."/>
            <person name="Nagy L.G."/>
            <person name="Martin F."/>
            <person name="Kauserud H."/>
        </authorList>
    </citation>
    <scope>NUCLEOTIDE SEQUENCE</scope>
    <source>
        <strain evidence="9">CBHHK002</strain>
    </source>
</reference>
<comment type="similarity">
    <text evidence="6">Belongs to the class-I pyridoxal-phosphate-dependent aminotransferase family. Alanine aminotransferase subfamily.</text>
</comment>
<dbReference type="PANTHER" id="PTHR11751:SF29">
    <property type="entry name" value="ALANINE TRANSAMINASE"/>
    <property type="match status" value="1"/>
</dbReference>
<keyword evidence="3 9" id="KW-0032">Aminotransferase</keyword>
<dbReference type="GO" id="GO:0008483">
    <property type="term" value="F:transaminase activity"/>
    <property type="evidence" value="ECO:0007669"/>
    <property type="project" value="UniProtKB-KW"/>
</dbReference>
<keyword evidence="4" id="KW-0808">Transferase</keyword>
<feature type="domain" description="Aminotransferase class I/classII large" evidence="8">
    <location>
        <begin position="91"/>
        <end position="306"/>
    </location>
</feature>
<dbReference type="Pfam" id="PF00155">
    <property type="entry name" value="Aminotran_1_2"/>
    <property type="match status" value="1"/>
</dbReference>
<evidence type="ECO:0000313" key="9">
    <source>
        <dbReference type="EMBL" id="KAJ7301494.1"/>
    </source>
</evidence>
<evidence type="ECO:0000256" key="1">
    <source>
        <dbReference type="ARBA" id="ARBA00001933"/>
    </source>
</evidence>
<proteinExistence type="inferred from homology"/>
<evidence type="ECO:0000256" key="6">
    <source>
        <dbReference type="ARBA" id="ARBA00025785"/>
    </source>
</evidence>
<sequence length="388" mass="41616">MRLLTLDLLNSQPRTIQNSVHSEITIGAEGCSDQHKSTAKEHNLPSDSDSSSTTRNPPQDQVARPAITFTRQVAALTEWPALAELAPDIFPEDVLARAKELCTEIGSIGAYAHNKGVPLIRRSVAGFIEERDGYPASPDDIFLTAGASAGVSLLINLLITDPASGILIPIPEHPLYTATVAKHQGHVIPYLLDEPSNNSQSISAALVAARNEGMEPKAIVVINPGSPTGPLLTSSAMEELVTLCEEHELVLLADEVYQNDLNDAEQRSFTSFKKIVRMLNSPIPLVSFHSISKGVSGECGRRGGYFELCNISPDVSALIYRLVSAGLDPPLSGQIGVDSMVRPPKEGAPSYALWKTETDAIRKMMSTKIKNNTEDPSAADGQGATHLP</sequence>
<dbReference type="GO" id="GO:0030170">
    <property type="term" value="F:pyridoxal phosphate binding"/>
    <property type="evidence" value="ECO:0007669"/>
    <property type="project" value="InterPro"/>
</dbReference>
<evidence type="ECO:0000256" key="4">
    <source>
        <dbReference type="ARBA" id="ARBA00022679"/>
    </source>
</evidence>
<comment type="cofactor">
    <cofactor evidence="1">
        <name>pyridoxal 5'-phosphate</name>
        <dbReference type="ChEBI" id="CHEBI:597326"/>
    </cofactor>
</comment>
<dbReference type="InterPro" id="IPR045088">
    <property type="entry name" value="ALAT1/2-like"/>
</dbReference>
<accession>A0AAD7E7U7</accession>
<evidence type="ECO:0000259" key="8">
    <source>
        <dbReference type="Pfam" id="PF00155"/>
    </source>
</evidence>
<dbReference type="AlphaFoldDB" id="A0AAD7E7U7"/>
<feature type="compositionally biased region" description="Polar residues" evidence="7">
    <location>
        <begin position="45"/>
        <end position="59"/>
    </location>
</feature>
<dbReference type="InterPro" id="IPR004839">
    <property type="entry name" value="Aminotransferase_I/II_large"/>
</dbReference>
<evidence type="ECO:0000256" key="7">
    <source>
        <dbReference type="SAM" id="MobiDB-lite"/>
    </source>
</evidence>
<organism evidence="9 10">
    <name type="scientific">Mycena albidolilacea</name>
    <dbReference type="NCBI Taxonomy" id="1033008"/>
    <lineage>
        <taxon>Eukaryota</taxon>
        <taxon>Fungi</taxon>
        <taxon>Dikarya</taxon>
        <taxon>Basidiomycota</taxon>
        <taxon>Agaricomycotina</taxon>
        <taxon>Agaricomycetes</taxon>
        <taxon>Agaricomycetidae</taxon>
        <taxon>Agaricales</taxon>
        <taxon>Marasmiineae</taxon>
        <taxon>Mycenaceae</taxon>
        <taxon>Mycena</taxon>
    </lineage>
</organism>
<dbReference type="SUPFAM" id="SSF53383">
    <property type="entry name" value="PLP-dependent transferases"/>
    <property type="match status" value="1"/>
</dbReference>
<dbReference type="InterPro" id="IPR015424">
    <property type="entry name" value="PyrdxlP-dep_Trfase"/>
</dbReference>
<comment type="subunit">
    <text evidence="2">Homodimer.</text>
</comment>
<feature type="region of interest" description="Disordered" evidence="7">
    <location>
        <begin position="369"/>
        <end position="388"/>
    </location>
</feature>
<keyword evidence="10" id="KW-1185">Reference proteome</keyword>
<dbReference type="PANTHER" id="PTHR11751">
    <property type="entry name" value="ALANINE AMINOTRANSFERASE"/>
    <property type="match status" value="1"/>
</dbReference>
<dbReference type="CDD" id="cd00609">
    <property type="entry name" value="AAT_like"/>
    <property type="match status" value="1"/>
</dbReference>
<protein>
    <submittedName>
        <fullName evidence="9">Alanine aminotransferase</fullName>
    </submittedName>
</protein>
<dbReference type="Gene3D" id="1.10.287.1970">
    <property type="match status" value="1"/>
</dbReference>